<dbReference type="Gene3D" id="3.40.50.1820">
    <property type="entry name" value="alpha/beta hydrolase"/>
    <property type="match status" value="1"/>
</dbReference>
<dbReference type="OrthoDB" id="5985073at2759"/>
<dbReference type="PANTHER" id="PTHR35560">
    <property type="entry name" value="BLL0132 PROTEIN"/>
    <property type="match status" value="1"/>
</dbReference>
<evidence type="ECO:0000313" key="3">
    <source>
        <dbReference type="EMBL" id="THU81243.1"/>
    </source>
</evidence>
<protein>
    <recommendedName>
        <fullName evidence="5">Alpha/beta-hydrolase</fullName>
    </recommendedName>
</protein>
<name>A0A4S8KZ84_DENBC</name>
<dbReference type="PANTHER" id="PTHR35560:SF3">
    <property type="entry name" value="PEPTIDASE S9 PROLYL OLIGOPEPTIDASE CATALYTIC DOMAIN-CONTAINING PROTEIN"/>
    <property type="match status" value="1"/>
</dbReference>
<feature type="chain" id="PRO_5020932605" description="Alpha/beta-hydrolase" evidence="2">
    <location>
        <begin position="30"/>
        <end position="489"/>
    </location>
</feature>
<dbReference type="Proteomes" id="UP000297245">
    <property type="component" value="Unassembled WGS sequence"/>
</dbReference>
<evidence type="ECO:0000256" key="2">
    <source>
        <dbReference type="SAM" id="SignalP"/>
    </source>
</evidence>
<accession>A0A4S8KZ84</accession>
<feature type="region of interest" description="Disordered" evidence="1">
    <location>
        <begin position="41"/>
        <end position="67"/>
    </location>
</feature>
<feature type="signal peptide" evidence="2">
    <location>
        <begin position="1"/>
        <end position="29"/>
    </location>
</feature>
<keyword evidence="4" id="KW-1185">Reference proteome</keyword>
<dbReference type="InterPro" id="IPR029058">
    <property type="entry name" value="AB_hydrolase_fold"/>
</dbReference>
<evidence type="ECO:0000256" key="1">
    <source>
        <dbReference type="SAM" id="MobiDB-lite"/>
    </source>
</evidence>
<feature type="compositionally biased region" description="Polar residues" evidence="1">
    <location>
        <begin position="43"/>
        <end position="52"/>
    </location>
</feature>
<evidence type="ECO:0008006" key="5">
    <source>
        <dbReference type="Google" id="ProtNLM"/>
    </source>
</evidence>
<keyword evidence="2" id="KW-0732">Signal</keyword>
<organism evidence="3 4">
    <name type="scientific">Dendrothele bispora (strain CBS 962.96)</name>
    <dbReference type="NCBI Taxonomy" id="1314807"/>
    <lineage>
        <taxon>Eukaryota</taxon>
        <taxon>Fungi</taxon>
        <taxon>Dikarya</taxon>
        <taxon>Basidiomycota</taxon>
        <taxon>Agaricomycotina</taxon>
        <taxon>Agaricomycetes</taxon>
        <taxon>Agaricomycetidae</taxon>
        <taxon>Agaricales</taxon>
        <taxon>Agaricales incertae sedis</taxon>
        <taxon>Dendrothele</taxon>
    </lineage>
</organism>
<evidence type="ECO:0000313" key="4">
    <source>
        <dbReference type="Proteomes" id="UP000297245"/>
    </source>
</evidence>
<reference evidence="3 4" key="1">
    <citation type="journal article" date="2019" name="Nat. Ecol. Evol.">
        <title>Megaphylogeny resolves global patterns of mushroom evolution.</title>
        <authorList>
            <person name="Varga T."/>
            <person name="Krizsan K."/>
            <person name="Foldi C."/>
            <person name="Dima B."/>
            <person name="Sanchez-Garcia M."/>
            <person name="Sanchez-Ramirez S."/>
            <person name="Szollosi G.J."/>
            <person name="Szarkandi J.G."/>
            <person name="Papp V."/>
            <person name="Albert L."/>
            <person name="Andreopoulos W."/>
            <person name="Angelini C."/>
            <person name="Antonin V."/>
            <person name="Barry K.W."/>
            <person name="Bougher N.L."/>
            <person name="Buchanan P."/>
            <person name="Buyck B."/>
            <person name="Bense V."/>
            <person name="Catcheside P."/>
            <person name="Chovatia M."/>
            <person name="Cooper J."/>
            <person name="Damon W."/>
            <person name="Desjardin D."/>
            <person name="Finy P."/>
            <person name="Geml J."/>
            <person name="Haridas S."/>
            <person name="Hughes K."/>
            <person name="Justo A."/>
            <person name="Karasinski D."/>
            <person name="Kautmanova I."/>
            <person name="Kiss B."/>
            <person name="Kocsube S."/>
            <person name="Kotiranta H."/>
            <person name="LaButti K.M."/>
            <person name="Lechner B.E."/>
            <person name="Liimatainen K."/>
            <person name="Lipzen A."/>
            <person name="Lukacs Z."/>
            <person name="Mihaltcheva S."/>
            <person name="Morgado L.N."/>
            <person name="Niskanen T."/>
            <person name="Noordeloos M.E."/>
            <person name="Ohm R.A."/>
            <person name="Ortiz-Santana B."/>
            <person name="Ovrebo C."/>
            <person name="Racz N."/>
            <person name="Riley R."/>
            <person name="Savchenko A."/>
            <person name="Shiryaev A."/>
            <person name="Soop K."/>
            <person name="Spirin V."/>
            <person name="Szebenyi C."/>
            <person name="Tomsovsky M."/>
            <person name="Tulloss R.E."/>
            <person name="Uehling J."/>
            <person name="Grigoriev I.V."/>
            <person name="Vagvolgyi C."/>
            <person name="Papp T."/>
            <person name="Martin F.M."/>
            <person name="Miettinen O."/>
            <person name="Hibbett D.S."/>
            <person name="Nagy L.G."/>
        </authorList>
    </citation>
    <scope>NUCLEOTIDE SEQUENCE [LARGE SCALE GENOMIC DNA]</scope>
    <source>
        <strain evidence="3 4">CBS 962.96</strain>
    </source>
</reference>
<dbReference type="AlphaFoldDB" id="A0A4S8KZ84"/>
<feature type="compositionally biased region" description="Gly residues" evidence="1">
    <location>
        <begin position="452"/>
        <end position="463"/>
    </location>
</feature>
<dbReference type="SUPFAM" id="SSF53474">
    <property type="entry name" value="alpha/beta-Hydrolases"/>
    <property type="match status" value="1"/>
</dbReference>
<sequence>MSSPNHIRTYFTYVVLLCLALGFLSCISAHNTTSHRRLAPRDSFTTFSNPDNNEGEDHKNLEAPNGARIKDFPIGDGGEQIPVFWSDPLTDQKAEATHAFIVIHGRLRDGANYWTIMNDALQSAVDEEYPGADRKSFIVAPQFFSEKYNKGQYSSNELAFADVNAWQAGDTATHPSGTNITSMDALDALIIAFSNKTEYPSLTNITLVGHGGGGQLTARYAAVGADAPEGVHLRYIVGDPSTNAYFTQDRPMRDDSGDPSCEFWDTWRYGYKNFNGTRTGGNKSPFQYFSQYISRDIVLLVALNDTSPDNGDQYCPAQMQGGSARRDRNLAWWTYINTLARTKEPVQMLQQTFNNSPAFVGLPNWSNVTKKTEDGEGVIVGPRLIVVEDASHDAAEVLGGMEGRAALFSSKSEDMPVGWRPSGWNETESDCSMCDESKENLGTETGGDDSGGDGSGNGDGNGELGRSASITMSLVGVVLLAEVMLHSFV</sequence>
<feature type="region of interest" description="Disordered" evidence="1">
    <location>
        <begin position="413"/>
        <end position="464"/>
    </location>
</feature>
<gene>
    <name evidence="3" type="ORF">K435DRAFT_767424</name>
</gene>
<dbReference type="EMBL" id="ML179826">
    <property type="protein sequence ID" value="THU81243.1"/>
    <property type="molecule type" value="Genomic_DNA"/>
</dbReference>
<proteinExistence type="predicted"/>